<name>A0ABR4XJW1_9PORP</name>
<keyword evidence="5 6" id="KW-0472">Membrane</keyword>
<dbReference type="Pfam" id="PF01810">
    <property type="entry name" value="LysE"/>
    <property type="match status" value="1"/>
</dbReference>
<evidence type="ECO:0000256" key="2">
    <source>
        <dbReference type="ARBA" id="ARBA00022475"/>
    </source>
</evidence>
<keyword evidence="4 6" id="KW-1133">Transmembrane helix</keyword>
<keyword evidence="3 6" id="KW-0812">Transmembrane</keyword>
<feature type="transmembrane region" description="Helical" evidence="6">
    <location>
        <begin position="50"/>
        <end position="67"/>
    </location>
</feature>
<protein>
    <recommendedName>
        <fullName evidence="9">Threonine/homoserine/homoserine lactone efflux protein</fullName>
    </recommendedName>
</protein>
<evidence type="ECO:0000256" key="1">
    <source>
        <dbReference type="ARBA" id="ARBA00004651"/>
    </source>
</evidence>
<evidence type="ECO:0008006" key="9">
    <source>
        <dbReference type="Google" id="ProtNLM"/>
    </source>
</evidence>
<keyword evidence="8" id="KW-1185">Reference proteome</keyword>
<dbReference type="Proteomes" id="UP000030101">
    <property type="component" value="Unassembled WGS sequence"/>
</dbReference>
<dbReference type="RefSeq" id="WP_036791027.1">
    <property type="nucleotide sequence ID" value="NZ_JQZV01000013.1"/>
</dbReference>
<reference evidence="7 8" key="1">
    <citation type="submission" date="2014-08" db="EMBL/GenBank/DDBJ databases">
        <title>Porphyromonas canoris strain:OH2762 Genome sequencing.</title>
        <authorList>
            <person name="Wallis C."/>
            <person name="Deusch O."/>
            <person name="O'Flynn C."/>
            <person name="Davis I."/>
            <person name="Jospin G."/>
            <person name="Darling A.E."/>
            <person name="Coil D.A."/>
            <person name="Alexiev A."/>
            <person name="Horsfall A."/>
            <person name="Kirkwood N."/>
            <person name="Harris S."/>
            <person name="Eisen J.A."/>
        </authorList>
    </citation>
    <scope>NUCLEOTIDE SEQUENCE [LARGE SCALE GENOMIC DNA]</scope>
    <source>
        <strain evidence="8">COT-108 OH2762</strain>
    </source>
</reference>
<accession>A0ABR4XJW1</accession>
<dbReference type="InterPro" id="IPR001123">
    <property type="entry name" value="LeuE-type"/>
</dbReference>
<comment type="subcellular location">
    <subcellularLocation>
        <location evidence="1">Cell membrane</location>
        <topology evidence="1">Multi-pass membrane protein</topology>
    </subcellularLocation>
</comment>
<dbReference type="EMBL" id="JQZV01000013">
    <property type="protein sequence ID" value="KGN91687.1"/>
    <property type="molecule type" value="Genomic_DNA"/>
</dbReference>
<proteinExistence type="predicted"/>
<evidence type="ECO:0000256" key="5">
    <source>
        <dbReference type="ARBA" id="ARBA00023136"/>
    </source>
</evidence>
<evidence type="ECO:0000256" key="4">
    <source>
        <dbReference type="ARBA" id="ARBA00022989"/>
    </source>
</evidence>
<evidence type="ECO:0000313" key="7">
    <source>
        <dbReference type="EMBL" id="KGN91687.1"/>
    </source>
</evidence>
<gene>
    <name evidence="7" type="ORF">HQ43_06210</name>
</gene>
<evidence type="ECO:0000256" key="6">
    <source>
        <dbReference type="SAM" id="Phobius"/>
    </source>
</evidence>
<feature type="transmembrane region" description="Helical" evidence="6">
    <location>
        <begin position="151"/>
        <end position="172"/>
    </location>
</feature>
<organism evidence="7 8">
    <name type="scientific">Porphyromonas canoris</name>
    <dbReference type="NCBI Taxonomy" id="36875"/>
    <lineage>
        <taxon>Bacteria</taxon>
        <taxon>Pseudomonadati</taxon>
        <taxon>Bacteroidota</taxon>
        <taxon>Bacteroidia</taxon>
        <taxon>Bacteroidales</taxon>
        <taxon>Porphyromonadaceae</taxon>
        <taxon>Porphyromonas</taxon>
    </lineage>
</organism>
<dbReference type="PANTHER" id="PTHR30086">
    <property type="entry name" value="ARGININE EXPORTER PROTEIN ARGO"/>
    <property type="match status" value="1"/>
</dbReference>
<keyword evidence="2" id="KW-1003">Cell membrane</keyword>
<evidence type="ECO:0000313" key="8">
    <source>
        <dbReference type="Proteomes" id="UP000030101"/>
    </source>
</evidence>
<comment type="caution">
    <text evidence="7">The sequence shown here is derived from an EMBL/GenBank/DDBJ whole genome shotgun (WGS) entry which is preliminary data.</text>
</comment>
<feature type="transmembrane region" description="Helical" evidence="6">
    <location>
        <begin position="120"/>
        <end position="139"/>
    </location>
</feature>
<dbReference type="PANTHER" id="PTHR30086:SF20">
    <property type="entry name" value="ARGININE EXPORTER PROTEIN ARGO-RELATED"/>
    <property type="match status" value="1"/>
</dbReference>
<evidence type="ECO:0000256" key="3">
    <source>
        <dbReference type="ARBA" id="ARBA00022692"/>
    </source>
</evidence>
<feature type="transmembrane region" description="Helical" evidence="6">
    <location>
        <begin position="192"/>
        <end position="213"/>
    </location>
</feature>
<sequence>MLATFVKGLIIGVIVSAPMGPVGVECIRRTLTKGRQSGLLTGLGATASDIFYAVVTLIGVSSFIFFIKQYSQELRFFGSIFIVAFAFYVMNSGSSIEEEGTSEEEDVPTEHPYWRDFTSGFFLTLPNILIVLLYVGLFAQFSFLTDVDTENLWPLLIGVAGIAVGAVLWWTLITGTITKAKQWFNIKSIRGINRSIGLILLCCGLIGALVGLADLM</sequence>